<comment type="caution">
    <text evidence="4">The sequence shown here is derived from an EMBL/GenBank/DDBJ whole genome shotgun (WGS) entry which is preliminary data.</text>
</comment>
<keyword evidence="1" id="KW-0732">Signal</keyword>
<protein>
    <submittedName>
        <fullName evidence="4">DUF4384 domain-containing protein</fullName>
    </submittedName>
</protein>
<dbReference type="RefSeq" id="WP_386842132.1">
    <property type="nucleotide sequence ID" value="NZ_JBHUMK010000007.1"/>
</dbReference>
<keyword evidence="5" id="KW-1185">Reference proteome</keyword>
<dbReference type="InterPro" id="IPR008969">
    <property type="entry name" value="CarboxyPept-like_regulatory"/>
</dbReference>
<dbReference type="Pfam" id="PF14326">
    <property type="entry name" value="DUF4384"/>
    <property type="match status" value="1"/>
</dbReference>
<feature type="chain" id="PRO_5045340392" evidence="1">
    <location>
        <begin position="23"/>
        <end position="366"/>
    </location>
</feature>
<dbReference type="InterPro" id="IPR013229">
    <property type="entry name" value="PEGA"/>
</dbReference>
<dbReference type="Proteomes" id="UP001597475">
    <property type="component" value="Unassembled WGS sequence"/>
</dbReference>
<evidence type="ECO:0000256" key="1">
    <source>
        <dbReference type="SAM" id="SignalP"/>
    </source>
</evidence>
<name>A0ABW5NYZ3_9DEIO</name>
<dbReference type="SUPFAM" id="SSF49464">
    <property type="entry name" value="Carboxypeptidase regulatory domain-like"/>
    <property type="match status" value="1"/>
</dbReference>
<reference evidence="5" key="1">
    <citation type="journal article" date="2019" name="Int. J. Syst. Evol. Microbiol.">
        <title>The Global Catalogue of Microorganisms (GCM) 10K type strain sequencing project: providing services to taxonomists for standard genome sequencing and annotation.</title>
        <authorList>
            <consortium name="The Broad Institute Genomics Platform"/>
            <consortium name="The Broad Institute Genome Sequencing Center for Infectious Disease"/>
            <person name="Wu L."/>
            <person name="Ma J."/>
        </authorList>
    </citation>
    <scope>NUCLEOTIDE SEQUENCE [LARGE SCALE GENOMIC DNA]</scope>
    <source>
        <strain evidence="5">KCTC 33842</strain>
    </source>
</reference>
<dbReference type="EMBL" id="JBHUMK010000007">
    <property type="protein sequence ID" value="MFD2607988.1"/>
    <property type="molecule type" value="Genomic_DNA"/>
</dbReference>
<dbReference type="Pfam" id="PF08308">
    <property type="entry name" value="PEGA"/>
    <property type="match status" value="1"/>
</dbReference>
<evidence type="ECO:0000259" key="3">
    <source>
        <dbReference type="Pfam" id="PF14326"/>
    </source>
</evidence>
<accession>A0ABW5NYZ3</accession>
<dbReference type="Gene3D" id="2.60.40.1120">
    <property type="entry name" value="Carboxypeptidase-like, regulatory domain"/>
    <property type="match status" value="1"/>
</dbReference>
<sequence length="366" mass="38623">MKKNLTAFVALTAAAALGTASAQGKISAQSIIVNPTQPDLAVSVNVDKDVAGTQNPSYRAGENIRVSASVNRDAYVYLFNVNPDGSVDQILPNRLGGDNFVKANTTRSFPAPGDTFTYSVDNIIGQNKVLALASLTPLNLDQISAFKSAQDQFATVTAKGQAGFAQALSIIVNPLPQNSWVTDTAFYNVVAQAPVSTGSLFVGTNVANATVILNGQRLGGTNVTYSNLRPGSYPVRIQAPGYNDFATTLTIRANTTTSLNVDLVPTAPQPVYQQPNTTGNPILDLIGGLLGAITTPAQIQDPARSALDQKVSDLQNQGYVLQGTRTTTTGYVSTMSKGAARVTVTVDRSANRTLSVQVTETTLYRY</sequence>
<evidence type="ECO:0000313" key="5">
    <source>
        <dbReference type="Proteomes" id="UP001597475"/>
    </source>
</evidence>
<evidence type="ECO:0000259" key="2">
    <source>
        <dbReference type="Pfam" id="PF08308"/>
    </source>
</evidence>
<evidence type="ECO:0000313" key="4">
    <source>
        <dbReference type="EMBL" id="MFD2607988.1"/>
    </source>
</evidence>
<feature type="domain" description="PEGA" evidence="2">
    <location>
        <begin position="198"/>
        <end position="266"/>
    </location>
</feature>
<proteinExistence type="predicted"/>
<feature type="domain" description="DUF4384" evidence="3">
    <location>
        <begin position="57"/>
        <end position="137"/>
    </location>
</feature>
<organism evidence="4 5">
    <name type="scientific">Deinococcus taklimakanensis</name>
    <dbReference type="NCBI Taxonomy" id="536443"/>
    <lineage>
        <taxon>Bacteria</taxon>
        <taxon>Thermotogati</taxon>
        <taxon>Deinococcota</taxon>
        <taxon>Deinococci</taxon>
        <taxon>Deinococcales</taxon>
        <taxon>Deinococcaceae</taxon>
        <taxon>Deinococcus</taxon>
    </lineage>
</organism>
<dbReference type="PANTHER" id="PTHR36194:SF1">
    <property type="entry name" value="S-LAYER-LIKE PROTEIN"/>
    <property type="match status" value="1"/>
</dbReference>
<dbReference type="InterPro" id="IPR025493">
    <property type="entry name" value="DUF4384"/>
</dbReference>
<gene>
    <name evidence="4" type="ORF">ACFSR9_00845</name>
</gene>
<dbReference type="PANTHER" id="PTHR36194">
    <property type="entry name" value="S-LAYER-LIKE PROTEIN"/>
    <property type="match status" value="1"/>
</dbReference>
<feature type="signal peptide" evidence="1">
    <location>
        <begin position="1"/>
        <end position="22"/>
    </location>
</feature>